<feature type="transmembrane region" description="Helical" evidence="10">
    <location>
        <begin position="919"/>
        <end position="942"/>
    </location>
</feature>
<dbReference type="CDD" id="cd18597">
    <property type="entry name" value="ABC_6TM_YOR1_D1_like"/>
    <property type="match status" value="1"/>
</dbReference>
<dbReference type="Pfam" id="PF00005">
    <property type="entry name" value="ABC_tran"/>
    <property type="match status" value="2"/>
</dbReference>
<keyword evidence="7 10" id="KW-1133">Transmembrane helix</keyword>
<dbReference type="PANTHER" id="PTHR24223:SF456">
    <property type="entry name" value="MULTIDRUG RESISTANCE-ASSOCIATED PROTEIN LETHAL(2)03659"/>
    <property type="match status" value="1"/>
</dbReference>
<proteinExistence type="inferred from homology"/>
<evidence type="ECO:0000256" key="8">
    <source>
        <dbReference type="ARBA" id="ARBA00023136"/>
    </source>
</evidence>
<feature type="compositionally biased region" description="Basic and acidic residues" evidence="9">
    <location>
        <begin position="158"/>
        <end position="177"/>
    </location>
</feature>
<dbReference type="InterPro" id="IPR003593">
    <property type="entry name" value="AAA+_ATPase"/>
</dbReference>
<evidence type="ECO:0000259" key="11">
    <source>
        <dbReference type="PROSITE" id="PS50893"/>
    </source>
</evidence>
<feature type="compositionally biased region" description="Basic residues" evidence="9">
    <location>
        <begin position="553"/>
        <end position="567"/>
    </location>
</feature>
<dbReference type="InterPro" id="IPR011527">
    <property type="entry name" value="ABC1_TM_dom"/>
</dbReference>
<dbReference type="Pfam" id="PF00664">
    <property type="entry name" value="ABC_membrane"/>
    <property type="match status" value="2"/>
</dbReference>
<dbReference type="Gene3D" id="3.40.50.300">
    <property type="entry name" value="P-loop containing nucleotide triphosphate hydrolases"/>
    <property type="match status" value="2"/>
</dbReference>
<sequence length="1468" mass="162096">MQPCRLSSSSLLTPRITWPSAVLSSMWNPFRRPPAPPAFGQGEVIPESRASPLSRLFFSWLDPFLSVGFSRPLEKDDFWSLPEHRLTHPLTQRVEKAFYSRCPPESRPPFLFEDGEKLSSTRTREVPDDNVSRVSSKDSKKPRKEETKEDVEAIAGSDSEKPHAETKPNTGKGKEPEYDSSLLKALHSVFWVQFWLSGLLKLVSDTLNTTTPLVNQVLLTWLTNSYIYFRASEEERAALGLQKPQGIGYGIGLAFAVFAMQEVSSLTGNHYYITAMTNGLSMRTSLIGAIFRKSLRLSGRARLDHSVGKITTMISADTVRLERNTYTVHNLWVAPVQIALGIGLLIRNLGVYALVGLAVLLMGGPIEFMLAKVMFTQRKKGVVLTDQRVRMTSEVLSGIRLIKYYAWETFYAHQVSSLREREVRTIRRLATARALLIGNVTVIPILATVLSIVTYALTKHSLNVAIIFSSVQYFGIIRMPLVFLPIVLASATDALVALRRIGTFLRAEELAVPYEIDANAEAAIDLDGDFTWETVRKDANAVNLAAKFDKDKKGRGRREKGAGKKGGKMGNESLLPTAANTPAGASTPVRSAEGGSEGKEKEKEDKPFELKDVNLKIPRGSFVAIVGRVGSGKSSLLQALIGEMRKTRGQCTFSSTAAYVPQNAWIMNATLRENVLFGQPEDEARFREIVQACCLEPDLEMLPNGEDTEIGEKGINLSGGQKARVSLARAAYSGADIVLMDDSLSAVDSHVGKRLLDNCLLRGPLADKTRVLVTHALHVLDKTDYIYVMDEGVIVEEGSYAELMKRGDMFARLMEEYGSQEEDKRDDATASKKADDVAAPAEAKKATQKLMQEEERLTGAVTWSVYSKYIKYAGGWPVLPLFLLAVLAQCAQVANTLFLGFWTSSSIPGFSQGDYMGTYAALGVSSGLFAFALSWNMSMLSLTAGLRMFKKAFLGVLRSPVSFFDTTPLGRIMSRLSKDQDVIDTELALIAFQVLTTASSVLGTAALVFYTFPYLGIIFAPMIILYYIAANYYRRTSVEVKRLDSNLRSILYASYSETLTGLSTVRAYRSQDRFVRNAEQGQDVENRAYYMTIAIQRWLGVRLDILGNILILGICLFAAGFRHTVDPSKIGVVLTYTLTITQSFSTLVTNYAQNEQNFNAVERILYYSELPSEGASTTPNDPPPSWPESGAIEFKDVEMSYRPGLPPVLKGVSFQINPSEKIGIVGRTGAGKSSLLQALFRVVNLDSGTIEIDGRNIAEMGLQPLRERLALVPQDSLLFRGTVRENLDPLNTRTDAEILDALRRAWLLPKDGPIDPVAEAKFSLNSQVNDEGSNYSAGEKQLLALCRALVKNSRIIVLDEATSSVDVETDAKVQRTIQSEFTSSTLLCIAHRLNTIVYYDRILVMDQGKVAEFDSPLNLYDREGSIFRSLCDEANLSRQDIVRIRSSVQGQISVPASTAASVAHQSTD</sequence>
<keyword evidence="6" id="KW-0067">ATP-binding</keyword>
<feature type="transmembrane region" description="Helical" evidence="10">
    <location>
        <begin position="434"/>
        <end position="457"/>
    </location>
</feature>
<dbReference type="GO" id="GO:0016887">
    <property type="term" value="F:ATP hydrolysis activity"/>
    <property type="evidence" value="ECO:0007669"/>
    <property type="project" value="InterPro"/>
</dbReference>
<dbReference type="FunFam" id="1.20.1560.10:FF:000006">
    <property type="entry name" value="ATP-binding cassette, sub-family C (CFTR/MRP), member 9"/>
    <property type="match status" value="1"/>
</dbReference>
<dbReference type="CDD" id="cd03250">
    <property type="entry name" value="ABCC_MRP_domain1"/>
    <property type="match status" value="1"/>
</dbReference>
<dbReference type="FunFam" id="3.40.50.300:FF:000997">
    <property type="entry name" value="Multidrug resistance-associated protein 1"/>
    <property type="match status" value="1"/>
</dbReference>
<feature type="compositionally biased region" description="Basic and acidic residues" evidence="9">
    <location>
        <begin position="114"/>
        <end position="151"/>
    </location>
</feature>
<dbReference type="CDD" id="cd18606">
    <property type="entry name" value="ABC_6TM_YOR1_D2_like"/>
    <property type="match status" value="1"/>
</dbReference>
<feature type="domain" description="ABC transporter" evidence="11">
    <location>
        <begin position="1192"/>
        <end position="1432"/>
    </location>
</feature>
<dbReference type="EMBL" id="ML143501">
    <property type="protein sequence ID" value="TBU23578.1"/>
    <property type="molecule type" value="Genomic_DNA"/>
</dbReference>
<dbReference type="PROSITE" id="PS50929">
    <property type="entry name" value="ABC_TM1F"/>
    <property type="match status" value="2"/>
</dbReference>
<evidence type="ECO:0000256" key="1">
    <source>
        <dbReference type="ARBA" id="ARBA00004141"/>
    </source>
</evidence>
<dbReference type="InterPro" id="IPR003439">
    <property type="entry name" value="ABC_transporter-like_ATP-bd"/>
</dbReference>
<dbReference type="PROSITE" id="PS00211">
    <property type="entry name" value="ABC_TRANSPORTER_1"/>
    <property type="match status" value="2"/>
</dbReference>
<dbReference type="GO" id="GO:0005524">
    <property type="term" value="F:ATP binding"/>
    <property type="evidence" value="ECO:0007669"/>
    <property type="project" value="UniProtKB-KW"/>
</dbReference>
<evidence type="ECO:0000256" key="9">
    <source>
        <dbReference type="SAM" id="MobiDB-lite"/>
    </source>
</evidence>
<dbReference type="GO" id="GO:0140359">
    <property type="term" value="F:ABC-type transporter activity"/>
    <property type="evidence" value="ECO:0007669"/>
    <property type="project" value="InterPro"/>
</dbReference>
<gene>
    <name evidence="13" type="ORF">BD311DRAFT_868710</name>
</gene>
<keyword evidence="4 10" id="KW-0812">Transmembrane</keyword>
<feature type="transmembrane region" description="Helical" evidence="10">
    <location>
        <begin position="1101"/>
        <end position="1121"/>
    </location>
</feature>
<feature type="compositionally biased region" description="Basic and acidic residues" evidence="9">
    <location>
        <begin position="820"/>
        <end position="836"/>
    </location>
</feature>
<feature type="transmembrane region" description="Helical" evidence="10">
    <location>
        <begin position="1014"/>
        <end position="1033"/>
    </location>
</feature>
<feature type="region of interest" description="Disordered" evidence="9">
    <location>
        <begin position="110"/>
        <end position="177"/>
    </location>
</feature>
<name>A0A4Q9MBD7_9APHY</name>
<feature type="compositionally biased region" description="Basic and acidic residues" evidence="9">
    <location>
        <begin position="596"/>
        <end position="607"/>
    </location>
</feature>
<accession>A0A4Q9MBD7</accession>
<dbReference type="Proteomes" id="UP000292957">
    <property type="component" value="Unassembled WGS sequence"/>
</dbReference>
<protein>
    <submittedName>
        <fullName evidence="13">Multidrug resistance-associated ABC transporter</fullName>
    </submittedName>
</protein>
<dbReference type="InterPro" id="IPR050173">
    <property type="entry name" value="ABC_transporter_C-like"/>
</dbReference>
<evidence type="ECO:0000256" key="5">
    <source>
        <dbReference type="ARBA" id="ARBA00022741"/>
    </source>
</evidence>
<dbReference type="InterPro" id="IPR027417">
    <property type="entry name" value="P-loop_NTPase"/>
</dbReference>
<reference evidence="13" key="1">
    <citation type="submission" date="2019-01" db="EMBL/GenBank/DDBJ databases">
        <title>Draft genome sequences of three monokaryotic isolates of the white-rot basidiomycete fungus Dichomitus squalens.</title>
        <authorList>
            <consortium name="DOE Joint Genome Institute"/>
            <person name="Lopez S.C."/>
            <person name="Andreopoulos B."/>
            <person name="Pangilinan J."/>
            <person name="Lipzen A."/>
            <person name="Riley R."/>
            <person name="Ahrendt S."/>
            <person name="Ng V."/>
            <person name="Barry K."/>
            <person name="Daum C."/>
            <person name="Grigoriev I.V."/>
            <person name="Hilden K.S."/>
            <person name="Makela M.R."/>
            <person name="de Vries R.P."/>
        </authorList>
    </citation>
    <scope>NUCLEOTIDE SEQUENCE [LARGE SCALE GENOMIC DNA]</scope>
    <source>
        <strain evidence="13">OM18370.1</strain>
    </source>
</reference>
<evidence type="ECO:0000256" key="3">
    <source>
        <dbReference type="ARBA" id="ARBA00022448"/>
    </source>
</evidence>
<organism evidence="13">
    <name type="scientific">Dichomitus squalens</name>
    <dbReference type="NCBI Taxonomy" id="114155"/>
    <lineage>
        <taxon>Eukaryota</taxon>
        <taxon>Fungi</taxon>
        <taxon>Dikarya</taxon>
        <taxon>Basidiomycota</taxon>
        <taxon>Agaricomycotina</taxon>
        <taxon>Agaricomycetes</taxon>
        <taxon>Polyporales</taxon>
        <taxon>Polyporaceae</taxon>
        <taxon>Dichomitus</taxon>
    </lineage>
</organism>
<evidence type="ECO:0000256" key="7">
    <source>
        <dbReference type="ARBA" id="ARBA00022989"/>
    </source>
</evidence>
<dbReference type="InterPro" id="IPR036640">
    <property type="entry name" value="ABC1_TM_sf"/>
</dbReference>
<feature type="transmembrane region" description="Helical" evidence="10">
    <location>
        <begin position="352"/>
        <end position="370"/>
    </location>
</feature>
<feature type="domain" description="ABC transmembrane type-1" evidence="12">
    <location>
        <begin position="195"/>
        <end position="493"/>
    </location>
</feature>
<comment type="subcellular location">
    <subcellularLocation>
        <location evidence="1">Membrane</location>
        <topology evidence="1">Multi-pass membrane protein</topology>
    </subcellularLocation>
</comment>
<evidence type="ECO:0000256" key="10">
    <source>
        <dbReference type="SAM" id="Phobius"/>
    </source>
</evidence>
<dbReference type="SUPFAM" id="SSF90123">
    <property type="entry name" value="ABC transporter transmembrane region"/>
    <property type="match status" value="2"/>
</dbReference>
<evidence type="ECO:0000256" key="4">
    <source>
        <dbReference type="ARBA" id="ARBA00022692"/>
    </source>
</evidence>
<evidence type="ECO:0000313" key="13">
    <source>
        <dbReference type="EMBL" id="TBU23578.1"/>
    </source>
</evidence>
<keyword evidence="5" id="KW-0547">Nucleotide-binding</keyword>
<feature type="region of interest" description="Disordered" evidence="9">
    <location>
        <begin position="820"/>
        <end position="840"/>
    </location>
</feature>
<evidence type="ECO:0000256" key="2">
    <source>
        <dbReference type="ARBA" id="ARBA00009726"/>
    </source>
</evidence>
<feature type="transmembrane region" description="Helical" evidence="10">
    <location>
        <begin position="987"/>
        <end position="1008"/>
    </location>
</feature>
<dbReference type="SUPFAM" id="SSF52540">
    <property type="entry name" value="P-loop containing nucleoside triphosphate hydrolases"/>
    <property type="match status" value="2"/>
</dbReference>
<dbReference type="FunFam" id="3.40.50.300:FF:000565">
    <property type="entry name" value="ABC bile acid transporter"/>
    <property type="match status" value="1"/>
</dbReference>
<feature type="domain" description="ABC transmembrane type-1" evidence="12">
    <location>
        <begin position="881"/>
        <end position="1153"/>
    </location>
</feature>
<feature type="transmembrane region" description="Helical" evidence="10">
    <location>
        <begin position="477"/>
        <end position="498"/>
    </location>
</feature>
<dbReference type="CDD" id="cd03244">
    <property type="entry name" value="ABCC_MRP_domain2"/>
    <property type="match status" value="1"/>
</dbReference>
<dbReference type="PANTHER" id="PTHR24223">
    <property type="entry name" value="ATP-BINDING CASSETTE SUB-FAMILY C"/>
    <property type="match status" value="1"/>
</dbReference>
<feature type="region of interest" description="Disordered" evidence="9">
    <location>
        <begin position="552"/>
        <end position="607"/>
    </location>
</feature>
<feature type="domain" description="ABC transporter" evidence="11">
    <location>
        <begin position="589"/>
        <end position="816"/>
    </location>
</feature>
<dbReference type="FunFam" id="1.20.1560.10:FF:000010">
    <property type="entry name" value="Multidrug resistance-associated ABC transporter"/>
    <property type="match status" value="1"/>
</dbReference>
<dbReference type="SMART" id="SM00382">
    <property type="entry name" value="AAA"/>
    <property type="match status" value="2"/>
</dbReference>
<feature type="transmembrane region" description="Helical" evidence="10">
    <location>
        <begin position="878"/>
        <end position="899"/>
    </location>
</feature>
<dbReference type="InterPro" id="IPR017871">
    <property type="entry name" value="ABC_transporter-like_CS"/>
</dbReference>
<keyword evidence="8 10" id="KW-0472">Membrane</keyword>
<evidence type="ECO:0000259" key="12">
    <source>
        <dbReference type="PROSITE" id="PS50929"/>
    </source>
</evidence>
<comment type="similarity">
    <text evidence="2">Belongs to the ABC transporter superfamily. ABCC family. Conjugate transporter (TC 3.A.1.208) subfamily.</text>
</comment>
<evidence type="ECO:0000256" key="6">
    <source>
        <dbReference type="ARBA" id="ARBA00022840"/>
    </source>
</evidence>
<dbReference type="OrthoDB" id="6500128at2759"/>
<dbReference type="GO" id="GO:0016020">
    <property type="term" value="C:membrane"/>
    <property type="evidence" value="ECO:0007669"/>
    <property type="project" value="UniProtKB-SubCell"/>
</dbReference>
<dbReference type="PROSITE" id="PS50893">
    <property type="entry name" value="ABC_TRANSPORTER_2"/>
    <property type="match status" value="2"/>
</dbReference>
<keyword evidence="3" id="KW-0813">Transport</keyword>
<dbReference type="Gene3D" id="1.20.1560.10">
    <property type="entry name" value="ABC transporter type 1, transmembrane domain"/>
    <property type="match status" value="2"/>
</dbReference>